<gene>
    <name evidence="1" type="ORF">SLEP1_g10808</name>
</gene>
<dbReference type="Proteomes" id="UP001054252">
    <property type="component" value="Unassembled WGS sequence"/>
</dbReference>
<keyword evidence="2" id="KW-1185">Reference proteome</keyword>
<reference evidence="1 2" key="1">
    <citation type="journal article" date="2021" name="Commun. Biol.">
        <title>The genome of Shorea leprosula (Dipterocarpaceae) highlights the ecological relevance of drought in aseasonal tropical rainforests.</title>
        <authorList>
            <person name="Ng K.K.S."/>
            <person name="Kobayashi M.J."/>
            <person name="Fawcett J.A."/>
            <person name="Hatakeyama M."/>
            <person name="Paape T."/>
            <person name="Ng C.H."/>
            <person name="Ang C.C."/>
            <person name="Tnah L.H."/>
            <person name="Lee C.T."/>
            <person name="Nishiyama T."/>
            <person name="Sese J."/>
            <person name="O'Brien M.J."/>
            <person name="Copetti D."/>
            <person name="Mohd Noor M.I."/>
            <person name="Ong R.C."/>
            <person name="Putra M."/>
            <person name="Sireger I.Z."/>
            <person name="Indrioko S."/>
            <person name="Kosugi Y."/>
            <person name="Izuno A."/>
            <person name="Isagi Y."/>
            <person name="Lee S.L."/>
            <person name="Shimizu K.K."/>
        </authorList>
    </citation>
    <scope>NUCLEOTIDE SEQUENCE [LARGE SCALE GENOMIC DNA]</scope>
    <source>
        <strain evidence="1">214</strain>
    </source>
</reference>
<dbReference type="EMBL" id="BPVZ01000011">
    <property type="protein sequence ID" value="GKU97700.1"/>
    <property type="molecule type" value="Genomic_DNA"/>
</dbReference>
<accession>A0AAV5IF32</accession>
<evidence type="ECO:0000313" key="2">
    <source>
        <dbReference type="Proteomes" id="UP001054252"/>
    </source>
</evidence>
<dbReference type="AlphaFoldDB" id="A0AAV5IF32"/>
<proteinExistence type="predicted"/>
<evidence type="ECO:0000313" key="1">
    <source>
        <dbReference type="EMBL" id="GKU97700.1"/>
    </source>
</evidence>
<comment type="caution">
    <text evidence="1">The sequence shown here is derived from an EMBL/GenBank/DDBJ whole genome shotgun (WGS) entry which is preliminary data.</text>
</comment>
<protein>
    <submittedName>
        <fullName evidence="1">Uncharacterized protein</fullName>
    </submittedName>
</protein>
<name>A0AAV5IF32_9ROSI</name>
<organism evidence="1 2">
    <name type="scientific">Rubroshorea leprosula</name>
    <dbReference type="NCBI Taxonomy" id="152421"/>
    <lineage>
        <taxon>Eukaryota</taxon>
        <taxon>Viridiplantae</taxon>
        <taxon>Streptophyta</taxon>
        <taxon>Embryophyta</taxon>
        <taxon>Tracheophyta</taxon>
        <taxon>Spermatophyta</taxon>
        <taxon>Magnoliopsida</taxon>
        <taxon>eudicotyledons</taxon>
        <taxon>Gunneridae</taxon>
        <taxon>Pentapetalae</taxon>
        <taxon>rosids</taxon>
        <taxon>malvids</taxon>
        <taxon>Malvales</taxon>
        <taxon>Dipterocarpaceae</taxon>
        <taxon>Rubroshorea</taxon>
    </lineage>
</organism>
<sequence length="71" mass="7707">MKPAGIPFLPYLNGDAPFAQRMNFAVAGSTALSPEALGMRFHHQDCSEKLKKSLFMVGEIGGNDHITMPCL</sequence>